<evidence type="ECO:0000313" key="4">
    <source>
        <dbReference type="EMBL" id="MFB2938593.1"/>
    </source>
</evidence>
<reference evidence="4 5" key="1">
    <citation type="submission" date="2024-09" db="EMBL/GenBank/DDBJ databases">
        <title>Floridaenema gen nov. (Aerosakkonemataceae, Aerosakkonematales ord. nov., Cyanobacteria) from benthic tropical and subtropical fresh waters, with the description of four new species.</title>
        <authorList>
            <person name="Moretto J.A."/>
            <person name="Berthold D.E."/>
            <person name="Lefler F.W."/>
            <person name="Huang I.-S."/>
            <person name="Laughinghouse H. IV."/>
        </authorList>
    </citation>
    <scope>NUCLEOTIDE SEQUENCE [LARGE SCALE GENOMIC DNA]</scope>
    <source>
        <strain evidence="4 5">BLCC-F154</strain>
    </source>
</reference>
<feature type="region of interest" description="Disordered" evidence="2">
    <location>
        <begin position="1"/>
        <end position="151"/>
    </location>
</feature>
<protein>
    <submittedName>
        <fullName evidence="4">PilT/PilU family type 4a pilus ATPase</fullName>
    </submittedName>
</protein>
<comment type="similarity">
    <text evidence="1">Belongs to the GSP E family.</text>
</comment>
<name>A0ABV4YKH2_9CYAN</name>
<keyword evidence="5" id="KW-1185">Reference proteome</keyword>
<evidence type="ECO:0000313" key="5">
    <source>
        <dbReference type="Proteomes" id="UP001576776"/>
    </source>
</evidence>
<feature type="compositionally biased region" description="Pro residues" evidence="2">
    <location>
        <begin position="126"/>
        <end position="141"/>
    </location>
</feature>
<dbReference type="InterPro" id="IPR027417">
    <property type="entry name" value="P-loop_NTPase"/>
</dbReference>
<organism evidence="4 5">
    <name type="scientific">Floridaenema fluviatile BLCC-F154</name>
    <dbReference type="NCBI Taxonomy" id="3153640"/>
    <lineage>
        <taxon>Bacteria</taxon>
        <taxon>Bacillati</taxon>
        <taxon>Cyanobacteriota</taxon>
        <taxon>Cyanophyceae</taxon>
        <taxon>Oscillatoriophycideae</taxon>
        <taxon>Aerosakkonematales</taxon>
        <taxon>Aerosakkonemataceae</taxon>
        <taxon>Floridanema</taxon>
        <taxon>Floridanema fluviatile</taxon>
    </lineage>
</organism>
<dbReference type="PANTHER" id="PTHR30486">
    <property type="entry name" value="TWITCHING MOTILITY PROTEIN PILT"/>
    <property type="match status" value="1"/>
</dbReference>
<feature type="compositionally biased region" description="Pro residues" evidence="2">
    <location>
        <begin position="7"/>
        <end position="23"/>
    </location>
</feature>
<comment type="caution">
    <text evidence="4">The sequence shown here is derived from an EMBL/GenBank/DDBJ whole genome shotgun (WGS) entry which is preliminary data.</text>
</comment>
<dbReference type="NCBIfam" id="TIGR01420">
    <property type="entry name" value="pilT_fam"/>
    <property type="match status" value="1"/>
</dbReference>
<proteinExistence type="inferred from homology"/>
<dbReference type="SUPFAM" id="SSF52540">
    <property type="entry name" value="P-loop containing nucleoside triphosphate hydrolases"/>
    <property type="match status" value="1"/>
</dbReference>
<evidence type="ECO:0000259" key="3">
    <source>
        <dbReference type="PROSITE" id="PS00662"/>
    </source>
</evidence>
<dbReference type="Gene3D" id="3.40.50.300">
    <property type="entry name" value="P-loop containing nucleotide triphosphate hydrolases"/>
    <property type="match status" value="1"/>
</dbReference>
<dbReference type="InterPro" id="IPR001482">
    <property type="entry name" value="T2SS/T4SS_dom"/>
</dbReference>
<feature type="compositionally biased region" description="Low complexity" evidence="2">
    <location>
        <begin position="24"/>
        <end position="37"/>
    </location>
</feature>
<dbReference type="Proteomes" id="UP001576776">
    <property type="component" value="Unassembled WGS sequence"/>
</dbReference>
<feature type="compositionally biased region" description="Polar residues" evidence="2">
    <location>
        <begin position="76"/>
        <end position="115"/>
    </location>
</feature>
<dbReference type="InterPro" id="IPR006321">
    <property type="entry name" value="PilT/PilU"/>
</dbReference>
<evidence type="ECO:0000256" key="2">
    <source>
        <dbReference type="SAM" id="MobiDB-lite"/>
    </source>
</evidence>
<dbReference type="InterPro" id="IPR050921">
    <property type="entry name" value="T4SS_GSP_E_ATPase"/>
</dbReference>
<dbReference type="CDD" id="cd01131">
    <property type="entry name" value="PilT"/>
    <property type="match status" value="1"/>
</dbReference>
<feature type="domain" description="Bacterial type II secretion system protein E" evidence="3">
    <location>
        <begin position="349"/>
        <end position="363"/>
    </location>
</feature>
<feature type="compositionally biased region" description="Pro residues" evidence="2">
    <location>
        <begin position="49"/>
        <end position="70"/>
    </location>
</feature>
<dbReference type="PROSITE" id="PS00662">
    <property type="entry name" value="T2SP_E"/>
    <property type="match status" value="1"/>
</dbReference>
<accession>A0ABV4YKH2</accession>
<dbReference type="Gene3D" id="3.30.450.90">
    <property type="match status" value="1"/>
</dbReference>
<gene>
    <name evidence="4" type="ORF">ACE1B6_25365</name>
</gene>
<sequence>MTESNRPPMPPPPGSRPQPPGGVPPAARRVPPAQATPGAAQRYSDETMPLPPSARTPGVPPTNPGVPPRTPGAGATHQQVARMQGAGATQQASRMQSAGATQATQQLSSAPTQTIPPAGQPRVQQTPPPSMAPPSAPPSAPPVSVRSPETSYSAGGQLTLLEIVKKAFDEGISDIHVGVGESPRYRKRGDIITTDWPVTDEATFMSWLQEVLTDDDIRKFEETLDFDGVTQYEFSRARINVFGSMRGPAMVMRLIPNNILTMEQLNLPPVFKDVCHYHKGFILVTGPTGSGKSTTMAAMVDYMNKNMARHIISIEDPIEFVHTSRKSLIKHREVGIHTKKFDNALKAALREDPDLIIVGEMRDKETVNTALKAAQTGHLVMGTLHTNSAVKTIERILNLYSAEEQQSMKVALAESLVSIIAQGLCKTTDGKRAAYHDILINTEAIKEYIVQGKYEEITGIMLKSKFDGMQTMNQALLALYQEGRITEEEALEKSPTPNEMAQFLRGRV</sequence>
<dbReference type="EMBL" id="JBHFNS010000091">
    <property type="protein sequence ID" value="MFB2938593.1"/>
    <property type="molecule type" value="Genomic_DNA"/>
</dbReference>
<evidence type="ECO:0000256" key="1">
    <source>
        <dbReference type="ARBA" id="ARBA00006611"/>
    </source>
</evidence>
<dbReference type="Pfam" id="PF00437">
    <property type="entry name" value="T2SSE"/>
    <property type="match status" value="1"/>
</dbReference>